<gene>
    <name evidence="1" type="ORF">AFI02nite_37780</name>
</gene>
<accession>A0A510UM58</accession>
<dbReference type="RefSeq" id="WP_146866329.1">
    <property type="nucleotide sequence ID" value="NZ_BJTZ01000038.1"/>
</dbReference>
<sequence length="79" mass="9087">MRAEQDNALTINDIDNELHSITPEQMEGALGKFEAIMERLITGCDDTSEQGLQEKEQLQRFEKDILNSNFNPKYLSTLR</sequence>
<proteinExistence type="predicted"/>
<dbReference type="Proteomes" id="UP000321787">
    <property type="component" value="Unassembled WGS sequence"/>
</dbReference>
<evidence type="ECO:0000313" key="2">
    <source>
        <dbReference type="Proteomes" id="UP000321787"/>
    </source>
</evidence>
<name>A0A510UM58_ALIFS</name>
<dbReference type="AlphaFoldDB" id="A0A510UM58"/>
<reference evidence="1 2" key="1">
    <citation type="submission" date="2019-07" db="EMBL/GenBank/DDBJ databases">
        <title>Whole genome shotgun sequence of Aliivibrio fischeri NBRC 101058.</title>
        <authorList>
            <person name="Hosoyama A."/>
            <person name="Uohara A."/>
            <person name="Ohji S."/>
            <person name="Ichikawa N."/>
        </authorList>
    </citation>
    <scope>NUCLEOTIDE SEQUENCE [LARGE SCALE GENOMIC DNA]</scope>
    <source>
        <strain evidence="1 2">NBRC 101058</strain>
    </source>
</reference>
<comment type="caution">
    <text evidence="1">The sequence shown here is derived from an EMBL/GenBank/DDBJ whole genome shotgun (WGS) entry which is preliminary data.</text>
</comment>
<dbReference type="EMBL" id="BJTZ01000038">
    <property type="protein sequence ID" value="GEK15742.1"/>
    <property type="molecule type" value="Genomic_DNA"/>
</dbReference>
<protein>
    <submittedName>
        <fullName evidence="1">Uncharacterized protein</fullName>
    </submittedName>
</protein>
<organism evidence="1 2">
    <name type="scientific">Aliivibrio fischeri</name>
    <name type="common">Vibrio fischeri</name>
    <dbReference type="NCBI Taxonomy" id="668"/>
    <lineage>
        <taxon>Bacteria</taxon>
        <taxon>Pseudomonadati</taxon>
        <taxon>Pseudomonadota</taxon>
        <taxon>Gammaproteobacteria</taxon>
        <taxon>Vibrionales</taxon>
        <taxon>Vibrionaceae</taxon>
        <taxon>Aliivibrio</taxon>
    </lineage>
</organism>
<evidence type="ECO:0000313" key="1">
    <source>
        <dbReference type="EMBL" id="GEK15742.1"/>
    </source>
</evidence>